<proteinExistence type="predicted"/>
<reference evidence="1 2" key="1">
    <citation type="submission" date="2012-08" db="EMBL/GenBank/DDBJ databases">
        <authorList>
            <person name="Harkins D.M."/>
            <person name="Durkin A.S."/>
            <person name="Selengut J.D."/>
            <person name="Sanka R."/>
            <person name="DePew J."/>
            <person name="Purushe J."/>
            <person name="Matthias M.A."/>
            <person name="Vinetz J.M."/>
            <person name="Sutton G.G."/>
            <person name="Nelson W.C."/>
            <person name="Fouts D.E."/>
        </authorList>
    </citation>
    <scope>NUCLEOTIDE SEQUENCE [LARGE SCALE GENOMIC DNA]</scope>
    <source>
        <strain evidence="1 2">MMD4847</strain>
    </source>
</reference>
<organism evidence="1 2">
    <name type="scientific">Leptospira licerasiae str. MMD4847</name>
    <dbReference type="NCBI Taxonomy" id="1049971"/>
    <lineage>
        <taxon>Bacteria</taxon>
        <taxon>Pseudomonadati</taxon>
        <taxon>Spirochaetota</taxon>
        <taxon>Spirochaetia</taxon>
        <taxon>Leptospirales</taxon>
        <taxon>Leptospiraceae</taxon>
        <taxon>Leptospira</taxon>
    </lineage>
</organism>
<comment type="caution">
    <text evidence="1">The sequence shown here is derived from an EMBL/GenBank/DDBJ whole genome shotgun (WGS) entry which is preliminary data.</text>
</comment>
<dbReference type="Proteomes" id="UP000018720">
    <property type="component" value="Unassembled WGS sequence"/>
</dbReference>
<evidence type="ECO:0000313" key="1">
    <source>
        <dbReference type="EMBL" id="EJZ43895.1"/>
    </source>
</evidence>
<accession>A0ABN0HDY5</accession>
<name>A0ABN0HDY5_9LEPT</name>
<evidence type="ECO:0000313" key="2">
    <source>
        <dbReference type="Proteomes" id="UP000018720"/>
    </source>
</evidence>
<dbReference type="EMBL" id="AHOM02000001">
    <property type="protein sequence ID" value="EJZ43895.1"/>
    <property type="molecule type" value="Genomic_DNA"/>
</dbReference>
<gene>
    <name evidence="1" type="ORF">LEP1GSC178_2109</name>
</gene>
<sequence>MYLEFISNVGRPTFGPIFLQFFENLRISLNASPLLLTWKYSVGFGPEVDFLIFIFV</sequence>
<protein>
    <submittedName>
        <fullName evidence="1">Uncharacterized protein</fullName>
    </submittedName>
</protein>
<keyword evidence="2" id="KW-1185">Reference proteome</keyword>